<protein>
    <submittedName>
        <fullName evidence="1">Uncharacterized protein</fullName>
    </submittedName>
</protein>
<gene>
    <name evidence="1" type="ORF">BG454_14935</name>
</gene>
<evidence type="ECO:0000313" key="2">
    <source>
        <dbReference type="Proteomes" id="UP000228948"/>
    </source>
</evidence>
<organism evidence="1 2">
    <name type="scientific">Roseinatronobacter bogoriensis subsp. barguzinensis</name>
    <dbReference type="NCBI Taxonomy" id="441209"/>
    <lineage>
        <taxon>Bacteria</taxon>
        <taxon>Pseudomonadati</taxon>
        <taxon>Pseudomonadota</taxon>
        <taxon>Alphaproteobacteria</taxon>
        <taxon>Rhodobacterales</taxon>
        <taxon>Paracoccaceae</taxon>
        <taxon>Roseinatronobacter</taxon>
    </lineage>
</organism>
<name>A0A2K8KBY7_9RHOB</name>
<reference evidence="1 2" key="1">
    <citation type="submission" date="2017-11" db="EMBL/GenBank/DDBJ databases">
        <title>Revised Sequence and Annotation of the Rhodobaca barguzinensis strain alga05 Genome.</title>
        <authorList>
            <person name="Kopejtka K."/>
            <person name="Tomasch J.M."/>
            <person name="Bunk B."/>
            <person name="Koblizek M."/>
        </authorList>
    </citation>
    <scope>NUCLEOTIDE SEQUENCE [LARGE SCALE GENOMIC DNA]</scope>
    <source>
        <strain evidence="2">alga05</strain>
    </source>
</reference>
<sequence>METCGDGGWVAAFVTTRPFGVRVQIIVAHLTGKPAALPTKGLRALLQICKPIENATHISRKC</sequence>
<accession>A0A2K8KBY7</accession>
<keyword evidence="2" id="KW-1185">Reference proteome</keyword>
<evidence type="ECO:0000313" key="1">
    <source>
        <dbReference type="EMBL" id="ATX66952.1"/>
    </source>
</evidence>
<dbReference type="Proteomes" id="UP000228948">
    <property type="component" value="Chromosome"/>
</dbReference>
<dbReference type="AlphaFoldDB" id="A0A2K8KBY7"/>
<dbReference type="KEGG" id="rbg:BG454_14935"/>
<dbReference type="EMBL" id="CP024899">
    <property type="protein sequence ID" value="ATX66952.1"/>
    <property type="molecule type" value="Genomic_DNA"/>
</dbReference>
<proteinExistence type="predicted"/>